<dbReference type="Proteomes" id="UP001156836">
    <property type="component" value="Unassembled WGS sequence"/>
</dbReference>
<accession>A0ABQ6BWB0</accession>
<keyword evidence="3" id="KW-1185">Reference proteome</keyword>
<keyword evidence="1" id="KW-1133">Transmembrane helix</keyword>
<keyword evidence="1" id="KW-0472">Membrane</keyword>
<evidence type="ECO:0000256" key="1">
    <source>
        <dbReference type="SAM" id="Phobius"/>
    </source>
</evidence>
<name>A0ABQ6BWB0_9NEIS</name>
<protein>
    <submittedName>
        <fullName evidence="2">Uncharacterized protein</fullName>
    </submittedName>
</protein>
<keyword evidence="1" id="KW-0812">Transmembrane</keyword>
<gene>
    <name evidence="2" type="ORF">GCM10007860_32170</name>
</gene>
<feature type="transmembrane region" description="Helical" evidence="1">
    <location>
        <begin position="28"/>
        <end position="51"/>
    </location>
</feature>
<sequence length="60" mass="6322">MAGVIRRGAGRGRRDVIAVMRMVVTLRVLVWAGGAARMIVVAAAGHVGCLLGDMRPVHTL</sequence>
<comment type="caution">
    <text evidence="2">The sequence shown here is derived from an EMBL/GenBank/DDBJ whole genome shotgun (WGS) entry which is preliminary data.</text>
</comment>
<organism evidence="2 3">
    <name type="scientific">Chitiniphilus shinanonensis</name>
    <dbReference type="NCBI Taxonomy" id="553088"/>
    <lineage>
        <taxon>Bacteria</taxon>
        <taxon>Pseudomonadati</taxon>
        <taxon>Pseudomonadota</taxon>
        <taxon>Betaproteobacteria</taxon>
        <taxon>Neisseriales</taxon>
        <taxon>Chitinibacteraceae</taxon>
        <taxon>Chitiniphilus</taxon>
    </lineage>
</organism>
<reference evidence="3" key="1">
    <citation type="journal article" date="2019" name="Int. J. Syst. Evol. Microbiol.">
        <title>The Global Catalogue of Microorganisms (GCM) 10K type strain sequencing project: providing services to taxonomists for standard genome sequencing and annotation.</title>
        <authorList>
            <consortium name="The Broad Institute Genomics Platform"/>
            <consortium name="The Broad Institute Genome Sequencing Center for Infectious Disease"/>
            <person name="Wu L."/>
            <person name="Ma J."/>
        </authorList>
    </citation>
    <scope>NUCLEOTIDE SEQUENCE [LARGE SCALE GENOMIC DNA]</scope>
    <source>
        <strain evidence="3">NBRC 104970</strain>
    </source>
</reference>
<evidence type="ECO:0000313" key="3">
    <source>
        <dbReference type="Proteomes" id="UP001156836"/>
    </source>
</evidence>
<dbReference type="EMBL" id="BSOZ01000086">
    <property type="protein sequence ID" value="GLS06051.1"/>
    <property type="molecule type" value="Genomic_DNA"/>
</dbReference>
<evidence type="ECO:0000313" key="2">
    <source>
        <dbReference type="EMBL" id="GLS06051.1"/>
    </source>
</evidence>
<proteinExistence type="predicted"/>